<evidence type="ECO:0000256" key="2">
    <source>
        <dbReference type="ARBA" id="ARBA00010846"/>
    </source>
</evidence>
<dbReference type="InterPro" id="IPR000210">
    <property type="entry name" value="BTB/POZ_dom"/>
</dbReference>
<name>A0A5J9W3U0_9POAL</name>
<evidence type="ECO:0000256" key="1">
    <source>
        <dbReference type="ARBA" id="ARBA00004906"/>
    </source>
</evidence>
<dbReference type="Gene3D" id="3.30.710.10">
    <property type="entry name" value="Potassium Channel Kv1.1, Chain A"/>
    <property type="match status" value="1"/>
</dbReference>
<dbReference type="PROSITE" id="PS50144">
    <property type="entry name" value="MATH"/>
    <property type="match status" value="1"/>
</dbReference>
<feature type="non-terminal residue" evidence="5">
    <location>
        <position position="1"/>
    </location>
</feature>
<dbReference type="Pfam" id="PF24570">
    <property type="entry name" value="BACK_BPM_SPOP"/>
    <property type="match status" value="1"/>
</dbReference>
<sequence>MPTPTTVSTCTPETDLGKHVFEISGYSEYKVMYSGEFIMSGSFSVGGFDWAIRFYPSGMNYDTRGNIYVCLELLSKNAKVRAFSELSLVDQTTGSPSMVDKTGLMVFESCGIDGMLARPYACLYVRRSLFENSACLRDDHLTVLCSVTVKKPRVSTTRFLNQVEAPPSNITEQLGKLLDSEEGADVTFSVGGETFKAHKVVLAMRSPVFKAELYGPMTEAREQHVTIEDVQPAVFRALLHFIYTDSLPDRDHLGGSEMIWHLLVAADIYAVDRLKSVCESILCKNLDVETVSTTLALAHQHSCDKLKEFCLQFTSSPNVMDAVVATKGYKNLKATCPIELIDIFEKTALLN</sequence>
<comment type="caution">
    <text evidence="5">The sequence shown here is derived from an EMBL/GenBank/DDBJ whole genome shotgun (WGS) entry which is preliminary data.</text>
</comment>
<dbReference type="InterPro" id="IPR045005">
    <property type="entry name" value="BPM1-6"/>
</dbReference>
<dbReference type="EMBL" id="RWGY01000005">
    <property type="protein sequence ID" value="TVU42593.1"/>
    <property type="molecule type" value="Genomic_DNA"/>
</dbReference>
<dbReference type="GO" id="GO:0016567">
    <property type="term" value="P:protein ubiquitination"/>
    <property type="evidence" value="ECO:0007669"/>
    <property type="project" value="InterPro"/>
</dbReference>
<reference evidence="5 6" key="1">
    <citation type="journal article" date="2019" name="Sci. Rep.">
        <title>A high-quality genome of Eragrostis curvula grass provides insights into Poaceae evolution and supports new strategies to enhance forage quality.</title>
        <authorList>
            <person name="Carballo J."/>
            <person name="Santos B.A.C.M."/>
            <person name="Zappacosta D."/>
            <person name="Garbus I."/>
            <person name="Selva J.P."/>
            <person name="Gallo C.A."/>
            <person name="Diaz A."/>
            <person name="Albertini E."/>
            <person name="Caccamo M."/>
            <person name="Echenique V."/>
        </authorList>
    </citation>
    <scope>NUCLEOTIDE SEQUENCE [LARGE SCALE GENOMIC DNA]</scope>
    <source>
        <strain evidence="6">cv. Victoria</strain>
        <tissue evidence="5">Leaf</tissue>
    </source>
</reference>
<dbReference type="Gene3D" id="2.60.210.10">
    <property type="entry name" value="Apoptosis, Tumor Necrosis Factor Receptor Associated Protein 2, Chain A"/>
    <property type="match status" value="1"/>
</dbReference>
<feature type="domain" description="BTB" evidence="3">
    <location>
        <begin position="184"/>
        <end position="251"/>
    </location>
</feature>
<keyword evidence="6" id="KW-1185">Reference proteome</keyword>
<dbReference type="InterPro" id="IPR056423">
    <property type="entry name" value="BACK_BPM_SPOP"/>
</dbReference>
<evidence type="ECO:0000313" key="6">
    <source>
        <dbReference type="Proteomes" id="UP000324897"/>
    </source>
</evidence>
<gene>
    <name evidence="5" type="ORF">EJB05_09011</name>
</gene>
<dbReference type="InterPro" id="IPR011333">
    <property type="entry name" value="SKP1/BTB/POZ_sf"/>
</dbReference>
<evidence type="ECO:0000313" key="5">
    <source>
        <dbReference type="EMBL" id="TVU42593.1"/>
    </source>
</evidence>
<dbReference type="SMART" id="SM00225">
    <property type="entry name" value="BTB"/>
    <property type="match status" value="1"/>
</dbReference>
<dbReference type="SUPFAM" id="SSF54695">
    <property type="entry name" value="POZ domain"/>
    <property type="match status" value="1"/>
</dbReference>
<dbReference type="Proteomes" id="UP000324897">
    <property type="component" value="Unassembled WGS sequence"/>
</dbReference>
<dbReference type="InterPro" id="IPR008974">
    <property type="entry name" value="TRAF-like"/>
</dbReference>
<dbReference type="OrthoDB" id="649279at2759"/>
<dbReference type="Pfam" id="PF22486">
    <property type="entry name" value="MATH_2"/>
    <property type="match status" value="1"/>
</dbReference>
<comment type="similarity">
    <text evidence="2">Belongs to the Tdpoz family.</text>
</comment>
<organism evidence="5 6">
    <name type="scientific">Eragrostis curvula</name>
    <name type="common">weeping love grass</name>
    <dbReference type="NCBI Taxonomy" id="38414"/>
    <lineage>
        <taxon>Eukaryota</taxon>
        <taxon>Viridiplantae</taxon>
        <taxon>Streptophyta</taxon>
        <taxon>Embryophyta</taxon>
        <taxon>Tracheophyta</taxon>
        <taxon>Spermatophyta</taxon>
        <taxon>Magnoliopsida</taxon>
        <taxon>Liliopsida</taxon>
        <taxon>Poales</taxon>
        <taxon>Poaceae</taxon>
        <taxon>PACMAD clade</taxon>
        <taxon>Chloridoideae</taxon>
        <taxon>Eragrostideae</taxon>
        <taxon>Eragrostidinae</taxon>
        <taxon>Eragrostis</taxon>
    </lineage>
</organism>
<dbReference type="CDD" id="cd18280">
    <property type="entry name" value="BTB_POZ_BPM_plant"/>
    <property type="match status" value="1"/>
</dbReference>
<dbReference type="Gramene" id="TVU42593">
    <property type="protein sequence ID" value="TVU42593"/>
    <property type="gene ID" value="EJB05_09011"/>
</dbReference>
<dbReference type="InterPro" id="IPR002083">
    <property type="entry name" value="MATH/TRAF_dom"/>
</dbReference>
<evidence type="ECO:0008006" key="7">
    <source>
        <dbReference type="Google" id="ProtNLM"/>
    </source>
</evidence>
<evidence type="ECO:0000259" key="3">
    <source>
        <dbReference type="PROSITE" id="PS50097"/>
    </source>
</evidence>
<dbReference type="PANTHER" id="PTHR26379:SF482">
    <property type="entry name" value="BTB DOMAIN-CONTAINING PROTEIN"/>
    <property type="match status" value="1"/>
</dbReference>
<dbReference type="Gene3D" id="1.25.40.420">
    <property type="match status" value="1"/>
</dbReference>
<dbReference type="Pfam" id="PF00651">
    <property type="entry name" value="BTB"/>
    <property type="match status" value="1"/>
</dbReference>
<comment type="pathway">
    <text evidence="1">Protein modification; protein ubiquitination.</text>
</comment>
<dbReference type="SUPFAM" id="SSF49599">
    <property type="entry name" value="TRAF domain-like"/>
    <property type="match status" value="1"/>
</dbReference>
<protein>
    <recommendedName>
        <fullName evidence="7">BTB domain-containing protein</fullName>
    </recommendedName>
</protein>
<evidence type="ECO:0000259" key="4">
    <source>
        <dbReference type="PROSITE" id="PS50144"/>
    </source>
</evidence>
<dbReference type="PANTHER" id="PTHR26379">
    <property type="entry name" value="BTB/POZ AND MATH DOMAIN-CONTAINING PROTEIN 1"/>
    <property type="match status" value="1"/>
</dbReference>
<dbReference type="CDD" id="cd00121">
    <property type="entry name" value="MATH"/>
    <property type="match status" value="1"/>
</dbReference>
<accession>A0A5J9W3U0</accession>
<dbReference type="AlphaFoldDB" id="A0A5J9W3U0"/>
<dbReference type="PROSITE" id="PS50097">
    <property type="entry name" value="BTB"/>
    <property type="match status" value="1"/>
</dbReference>
<feature type="domain" description="MATH" evidence="4">
    <location>
        <begin position="16"/>
        <end position="147"/>
    </location>
</feature>
<proteinExistence type="inferred from homology"/>